<organism evidence="2">
    <name type="scientific">Naegleria gruberi</name>
    <name type="common">Amoeba</name>
    <dbReference type="NCBI Taxonomy" id="5762"/>
    <lineage>
        <taxon>Eukaryota</taxon>
        <taxon>Discoba</taxon>
        <taxon>Heterolobosea</taxon>
        <taxon>Tetramitia</taxon>
        <taxon>Eutetramitia</taxon>
        <taxon>Vahlkampfiidae</taxon>
        <taxon>Naegleria</taxon>
    </lineage>
</organism>
<dbReference type="InParanoid" id="D2V0T7"/>
<dbReference type="KEGG" id="ngr:NAEGRDRAFT_62411"/>
<dbReference type="OrthoDB" id="10358944at2759"/>
<dbReference type="AlphaFoldDB" id="D2V0T7"/>
<dbReference type="Proteomes" id="UP000006671">
    <property type="component" value="Unassembled WGS sequence"/>
</dbReference>
<sequence length="669" mass="75464">MFQSSADQGACMCGATLVHKRGGVSKWKKNQFFSLIISEHGANLPLTKAEQWFATSFFPSAFLYVAKLKREERKEYIRSNYPFLLEEEDSISACIENLLSINYSVSFQLFPNKYFTEFLSYSADERLTMIKADNILNGCIDIEARNLNLDQSKQQWYLNFAKCVVAGAEQQGETYTKKISFKNQLDLLMDDALDFFTPPKEVDMQKLKFLKGTDLNTLGTLKEIKFVQFKKIFNEHDNSDLVRGNVIVPVDSKNQLAKDILPFLPKFQVDLFSTEERETLNQNINSGSTVVIIGPSGLGKTALIARRLGVNPGLFITCTSSLDASVLNGRGIDYASLALFMHCEKLSNIELYASVRQLIECNFIARLLVSQACLENQTLLDYFETPLQLISYIQWNGNTNMATSIFKDMIEQGWQYLPINSLRKITVNLIVDLYTKLELSHDIPFVIAVDEASIFSKSSTVMLSAQGTPRDLLTAIASEISSLQIEMIEKNLTISDMYCGTFFTSDVVDIIQSSVCKLTERNMKYSIGLDLVSFDQALQMLEPFYNIREILKKQKVSKNLLKVKLFAMFPTRRRVIGMIIANPSLILENVENAFKLAWRTFTQTLSSLVSEGFTTKTSKDTIDAAFLLEALVKHDYPIFAGKLIKCDLTISSMLTGSGIARPVCELDCH</sequence>
<keyword evidence="2" id="KW-1185">Reference proteome</keyword>
<protein>
    <submittedName>
        <fullName evidence="1">Predicted protein</fullName>
    </submittedName>
</protein>
<gene>
    <name evidence="1" type="ORF">NAEGRDRAFT_62411</name>
</gene>
<dbReference type="EMBL" id="GG738847">
    <property type="protein sequence ID" value="EFC49787.1"/>
    <property type="molecule type" value="Genomic_DNA"/>
</dbReference>
<name>D2V0T7_NAEGR</name>
<dbReference type="GeneID" id="8855455"/>
<accession>D2V0T7</accession>
<dbReference type="VEuPathDB" id="AmoebaDB:NAEGRDRAFT_62411"/>
<evidence type="ECO:0000313" key="1">
    <source>
        <dbReference type="EMBL" id="EFC49787.1"/>
    </source>
</evidence>
<proteinExistence type="predicted"/>
<reference evidence="1 2" key="1">
    <citation type="journal article" date="2010" name="Cell">
        <title>The genome of Naegleria gruberi illuminates early eukaryotic versatility.</title>
        <authorList>
            <person name="Fritz-Laylin L.K."/>
            <person name="Prochnik S.E."/>
            <person name="Ginger M.L."/>
            <person name="Dacks J.B."/>
            <person name="Carpenter M.L."/>
            <person name="Field M.C."/>
            <person name="Kuo A."/>
            <person name="Paredez A."/>
            <person name="Chapman J."/>
            <person name="Pham J."/>
            <person name="Shu S."/>
            <person name="Neupane R."/>
            <person name="Cipriano M."/>
            <person name="Mancuso J."/>
            <person name="Tu H."/>
            <person name="Salamov A."/>
            <person name="Lindquist E."/>
            <person name="Shapiro H."/>
            <person name="Lucas S."/>
            <person name="Grigoriev I.V."/>
            <person name="Cande W.Z."/>
            <person name="Fulton C."/>
            <person name="Rokhsar D.S."/>
            <person name="Dawson S.C."/>
        </authorList>
    </citation>
    <scope>NUCLEOTIDE SEQUENCE [LARGE SCALE GENOMIC DNA]</scope>
    <source>
        <strain evidence="1 2">NEG-M</strain>
    </source>
</reference>
<dbReference type="RefSeq" id="XP_002682531.1">
    <property type="nucleotide sequence ID" value="XM_002682485.1"/>
</dbReference>
<evidence type="ECO:0000313" key="2">
    <source>
        <dbReference type="Proteomes" id="UP000006671"/>
    </source>
</evidence>